<accession>A0A6V8KB78</accession>
<evidence type="ECO:0000313" key="1">
    <source>
        <dbReference type="EMBL" id="GFJ79419.1"/>
    </source>
</evidence>
<comment type="caution">
    <text evidence="1">The sequence shown here is derived from an EMBL/GenBank/DDBJ whole genome shotgun (WGS) entry which is preliminary data.</text>
</comment>
<organism evidence="1 2">
    <name type="scientific">Phytohabitans houttuyneae</name>
    <dbReference type="NCBI Taxonomy" id="1076126"/>
    <lineage>
        <taxon>Bacteria</taxon>
        <taxon>Bacillati</taxon>
        <taxon>Actinomycetota</taxon>
        <taxon>Actinomycetes</taxon>
        <taxon>Micromonosporales</taxon>
        <taxon>Micromonosporaceae</taxon>
    </lineage>
</organism>
<name>A0A6V8KB78_9ACTN</name>
<evidence type="ECO:0000313" key="2">
    <source>
        <dbReference type="Proteomes" id="UP000482800"/>
    </source>
</evidence>
<protein>
    <submittedName>
        <fullName evidence="1">Uncharacterized protein</fullName>
    </submittedName>
</protein>
<sequence length="123" mass="13327">MGFFHQPPQAAKLIHMSLADDLRAAAVDVAAAAITQSLTGTGGCNPEQLARAAVEAAAPFLADARLVDEVLAVREPVDPRKQRPRIMPTVLWEEAAGDEHRYLELAEEHGWLSLATCRVADYP</sequence>
<proteinExistence type="predicted"/>
<reference evidence="1 2" key="2">
    <citation type="submission" date="2020-03" db="EMBL/GenBank/DDBJ databases">
        <authorList>
            <person name="Ichikawa N."/>
            <person name="Kimura A."/>
            <person name="Kitahashi Y."/>
            <person name="Uohara A."/>
        </authorList>
    </citation>
    <scope>NUCLEOTIDE SEQUENCE [LARGE SCALE GENOMIC DNA]</scope>
    <source>
        <strain evidence="1 2">NBRC 108639</strain>
    </source>
</reference>
<dbReference type="EMBL" id="BLPF01000001">
    <property type="protein sequence ID" value="GFJ79419.1"/>
    <property type="molecule type" value="Genomic_DNA"/>
</dbReference>
<keyword evidence="2" id="KW-1185">Reference proteome</keyword>
<gene>
    <name evidence="1" type="ORF">Phou_035990</name>
</gene>
<reference evidence="1 2" key="1">
    <citation type="submission" date="2020-03" db="EMBL/GenBank/DDBJ databases">
        <title>Whole genome shotgun sequence of Phytohabitans houttuyneae NBRC 108639.</title>
        <authorList>
            <person name="Komaki H."/>
            <person name="Tamura T."/>
        </authorList>
    </citation>
    <scope>NUCLEOTIDE SEQUENCE [LARGE SCALE GENOMIC DNA]</scope>
    <source>
        <strain evidence="1 2">NBRC 108639</strain>
    </source>
</reference>
<dbReference type="AlphaFoldDB" id="A0A6V8KB78"/>
<dbReference type="Proteomes" id="UP000482800">
    <property type="component" value="Unassembled WGS sequence"/>
</dbReference>